<feature type="compositionally biased region" description="Low complexity" evidence="1">
    <location>
        <begin position="65"/>
        <end position="74"/>
    </location>
</feature>
<dbReference type="Proteomes" id="UP001603857">
    <property type="component" value="Unassembled WGS sequence"/>
</dbReference>
<evidence type="ECO:0000313" key="2">
    <source>
        <dbReference type="EMBL" id="KAL2344847.1"/>
    </source>
</evidence>
<keyword evidence="3" id="KW-1185">Reference proteome</keyword>
<feature type="region of interest" description="Disordered" evidence="1">
    <location>
        <begin position="40"/>
        <end position="81"/>
    </location>
</feature>
<name>A0ABD1N9R3_9FABA</name>
<gene>
    <name evidence="2" type="ORF">Fmac_006132</name>
</gene>
<dbReference type="AlphaFoldDB" id="A0ABD1N9R3"/>
<evidence type="ECO:0000256" key="1">
    <source>
        <dbReference type="SAM" id="MobiDB-lite"/>
    </source>
</evidence>
<sequence length="144" mass="16803">MVLSGLEKLMGRWVTLWVRSAQRICVALSASNPEQQVVKTLNPPSGFMSQRHTHEIPASKKRKGQSSQQQEEQQTSPTIQLDRARFMTKVKQQRFIEIEGRKMLEERPVKLGADEWPTFTAEITRRKWSRLTHPEEPYNEVFVK</sequence>
<protein>
    <submittedName>
        <fullName evidence="2">Uncharacterized protein</fullName>
    </submittedName>
</protein>
<accession>A0ABD1N9R3</accession>
<dbReference type="EMBL" id="JBGMDY010000002">
    <property type="protein sequence ID" value="KAL2344847.1"/>
    <property type="molecule type" value="Genomic_DNA"/>
</dbReference>
<evidence type="ECO:0000313" key="3">
    <source>
        <dbReference type="Proteomes" id="UP001603857"/>
    </source>
</evidence>
<proteinExistence type="predicted"/>
<reference evidence="2 3" key="1">
    <citation type="submission" date="2024-08" db="EMBL/GenBank/DDBJ databases">
        <title>Insights into the chromosomal genome structure of Flemingia macrophylla.</title>
        <authorList>
            <person name="Ding Y."/>
            <person name="Zhao Y."/>
            <person name="Bi W."/>
            <person name="Wu M."/>
            <person name="Zhao G."/>
            <person name="Gong Y."/>
            <person name="Li W."/>
            <person name="Zhang P."/>
        </authorList>
    </citation>
    <scope>NUCLEOTIDE SEQUENCE [LARGE SCALE GENOMIC DNA]</scope>
    <source>
        <strain evidence="2">DYQJB</strain>
        <tissue evidence="2">Leaf</tissue>
    </source>
</reference>
<organism evidence="2 3">
    <name type="scientific">Flemingia macrophylla</name>
    <dbReference type="NCBI Taxonomy" id="520843"/>
    <lineage>
        <taxon>Eukaryota</taxon>
        <taxon>Viridiplantae</taxon>
        <taxon>Streptophyta</taxon>
        <taxon>Embryophyta</taxon>
        <taxon>Tracheophyta</taxon>
        <taxon>Spermatophyta</taxon>
        <taxon>Magnoliopsida</taxon>
        <taxon>eudicotyledons</taxon>
        <taxon>Gunneridae</taxon>
        <taxon>Pentapetalae</taxon>
        <taxon>rosids</taxon>
        <taxon>fabids</taxon>
        <taxon>Fabales</taxon>
        <taxon>Fabaceae</taxon>
        <taxon>Papilionoideae</taxon>
        <taxon>50 kb inversion clade</taxon>
        <taxon>NPAAA clade</taxon>
        <taxon>indigoferoid/millettioid clade</taxon>
        <taxon>Phaseoleae</taxon>
        <taxon>Flemingia</taxon>
    </lineage>
</organism>
<feature type="compositionally biased region" description="Polar residues" evidence="1">
    <location>
        <begin position="40"/>
        <end position="50"/>
    </location>
</feature>
<comment type="caution">
    <text evidence="2">The sequence shown here is derived from an EMBL/GenBank/DDBJ whole genome shotgun (WGS) entry which is preliminary data.</text>
</comment>